<dbReference type="EMBL" id="JABEZW010000009">
    <property type="protein sequence ID" value="MBA0776176.1"/>
    <property type="molecule type" value="Genomic_DNA"/>
</dbReference>
<gene>
    <name evidence="1" type="ORF">Gotri_011212</name>
</gene>
<protein>
    <submittedName>
        <fullName evidence="1">Uncharacterized protein</fullName>
    </submittedName>
</protein>
<dbReference type="Proteomes" id="UP000593568">
    <property type="component" value="Unassembled WGS sequence"/>
</dbReference>
<evidence type="ECO:0000313" key="1">
    <source>
        <dbReference type="EMBL" id="MBA0776176.1"/>
    </source>
</evidence>
<name>A0A7J9ESZ4_9ROSI</name>
<keyword evidence="2" id="KW-1185">Reference proteome</keyword>
<reference evidence="1 2" key="1">
    <citation type="journal article" date="2019" name="Genome Biol. Evol.">
        <title>Insights into the evolution of the New World diploid cottons (Gossypium, subgenus Houzingenia) based on genome sequencing.</title>
        <authorList>
            <person name="Grover C.E."/>
            <person name="Arick M.A. 2nd"/>
            <person name="Thrash A."/>
            <person name="Conover J.L."/>
            <person name="Sanders W.S."/>
            <person name="Peterson D.G."/>
            <person name="Frelichowski J.E."/>
            <person name="Scheffler J.A."/>
            <person name="Scheffler B.E."/>
            <person name="Wendel J.F."/>
        </authorList>
    </citation>
    <scope>NUCLEOTIDE SEQUENCE [LARGE SCALE GENOMIC DNA]</scope>
    <source>
        <strain evidence="1">8</strain>
        <tissue evidence="1">Leaf</tissue>
    </source>
</reference>
<dbReference type="AlphaFoldDB" id="A0A7J9ESZ4"/>
<organism evidence="1 2">
    <name type="scientific">Gossypium trilobum</name>
    <dbReference type="NCBI Taxonomy" id="34281"/>
    <lineage>
        <taxon>Eukaryota</taxon>
        <taxon>Viridiplantae</taxon>
        <taxon>Streptophyta</taxon>
        <taxon>Embryophyta</taxon>
        <taxon>Tracheophyta</taxon>
        <taxon>Spermatophyta</taxon>
        <taxon>Magnoliopsida</taxon>
        <taxon>eudicotyledons</taxon>
        <taxon>Gunneridae</taxon>
        <taxon>Pentapetalae</taxon>
        <taxon>rosids</taxon>
        <taxon>malvids</taxon>
        <taxon>Malvales</taxon>
        <taxon>Malvaceae</taxon>
        <taxon>Malvoideae</taxon>
        <taxon>Gossypium</taxon>
    </lineage>
</organism>
<sequence>MSVFELRDFLDIPIRNWKIDVPFDANTAGKLLRVERHIQVELCIKMQSKDTKQTMFWLSSPCSVLGVLKCENGKFFLCFNHDFHVSSKISELSLLHDWRS</sequence>
<comment type="caution">
    <text evidence="1">The sequence shown here is derived from an EMBL/GenBank/DDBJ whole genome shotgun (WGS) entry which is preliminary data.</text>
</comment>
<proteinExistence type="predicted"/>
<accession>A0A7J9ESZ4</accession>
<evidence type="ECO:0000313" key="2">
    <source>
        <dbReference type="Proteomes" id="UP000593568"/>
    </source>
</evidence>